<reference evidence="1 2" key="1">
    <citation type="submission" date="2018-07" db="EMBL/GenBank/DDBJ databases">
        <title>Genomic Encyclopedia of Type Strains, Phase IV (KMG-IV): sequencing the most valuable type-strain genomes for metagenomic binning, comparative biology and taxonomic classification.</title>
        <authorList>
            <person name="Goeker M."/>
        </authorList>
    </citation>
    <scope>NUCLEOTIDE SEQUENCE [LARGE SCALE GENOMIC DNA]</scope>
    <source>
        <strain evidence="1 2">DSM 14364</strain>
    </source>
</reference>
<accession>A0A370HIB3</accession>
<dbReference type="AlphaFoldDB" id="A0A370HIB3"/>
<name>A0A370HIB3_9HYPH</name>
<protein>
    <submittedName>
        <fullName evidence="1">Uncharacterized protein</fullName>
    </submittedName>
</protein>
<proteinExistence type="predicted"/>
<sequence length="152" mass="16700">MHRSGLNPLTGGAGHAVQVHAYPEAIIGRFGTSATALALQADPNGRDFRLVLLAGTRPLMTLGPYAEEDVVAEWRALGAAAGLPLTVRFSNGSVMALYRQVGRLQVGPLWPRSRHKLLTSRRPRFLTRRKTGCMPARPHVFREQEIIARLDV</sequence>
<keyword evidence="2" id="KW-1185">Reference proteome</keyword>
<evidence type="ECO:0000313" key="1">
    <source>
        <dbReference type="EMBL" id="RDI57903.1"/>
    </source>
</evidence>
<gene>
    <name evidence="1" type="ORF">DES45_106217</name>
</gene>
<dbReference type="Proteomes" id="UP000254925">
    <property type="component" value="Unassembled WGS sequence"/>
</dbReference>
<dbReference type="Pfam" id="PF19596">
    <property type="entry name" value="DUF6101"/>
    <property type="match status" value="1"/>
</dbReference>
<dbReference type="InterPro" id="IPR046083">
    <property type="entry name" value="DUF6101"/>
</dbReference>
<evidence type="ECO:0000313" key="2">
    <source>
        <dbReference type="Proteomes" id="UP000254925"/>
    </source>
</evidence>
<comment type="caution">
    <text evidence="1">The sequence shown here is derived from an EMBL/GenBank/DDBJ whole genome shotgun (WGS) entry which is preliminary data.</text>
</comment>
<dbReference type="EMBL" id="QQBB01000006">
    <property type="protein sequence ID" value="RDI57903.1"/>
    <property type="molecule type" value="Genomic_DNA"/>
</dbReference>
<organism evidence="1 2">
    <name type="scientific">Microvirga subterranea</name>
    <dbReference type="NCBI Taxonomy" id="186651"/>
    <lineage>
        <taxon>Bacteria</taxon>
        <taxon>Pseudomonadati</taxon>
        <taxon>Pseudomonadota</taxon>
        <taxon>Alphaproteobacteria</taxon>
        <taxon>Hyphomicrobiales</taxon>
        <taxon>Methylobacteriaceae</taxon>
        <taxon>Microvirga</taxon>
    </lineage>
</organism>
<dbReference type="RefSeq" id="WP_245571776.1">
    <property type="nucleotide sequence ID" value="NZ_QQBB01000006.1"/>
</dbReference>